<accession>A0A016W5D1</accession>
<sequence length="104" mass="12236">MKMLRNGLEQLHLDRKVGDGILPRNNVKNLRRAHSAKQKEVASDFSTLSFTYEQKVVFREADISRCYFLIHGRLKKIRERTDRALVVTNEQDLLLEVLLEVLHY</sequence>
<evidence type="ECO:0000313" key="2">
    <source>
        <dbReference type="Proteomes" id="UP000024635"/>
    </source>
</evidence>
<name>A0A016W5D1_9BILA</name>
<proteinExistence type="predicted"/>
<comment type="caution">
    <text evidence="1">The sequence shown here is derived from an EMBL/GenBank/DDBJ whole genome shotgun (WGS) entry which is preliminary data.</text>
</comment>
<keyword evidence="2" id="KW-1185">Reference proteome</keyword>
<organism evidence="1 2">
    <name type="scientific">Ancylostoma ceylanicum</name>
    <dbReference type="NCBI Taxonomy" id="53326"/>
    <lineage>
        <taxon>Eukaryota</taxon>
        <taxon>Metazoa</taxon>
        <taxon>Ecdysozoa</taxon>
        <taxon>Nematoda</taxon>
        <taxon>Chromadorea</taxon>
        <taxon>Rhabditida</taxon>
        <taxon>Rhabditina</taxon>
        <taxon>Rhabditomorpha</taxon>
        <taxon>Strongyloidea</taxon>
        <taxon>Ancylostomatidae</taxon>
        <taxon>Ancylostomatinae</taxon>
        <taxon>Ancylostoma</taxon>
    </lineage>
</organism>
<protein>
    <submittedName>
        <fullName evidence="1">Uncharacterized protein</fullName>
    </submittedName>
</protein>
<dbReference type="AlphaFoldDB" id="A0A016W5D1"/>
<dbReference type="EMBL" id="JARK01001010">
    <property type="protein sequence ID" value="EYC34801.1"/>
    <property type="molecule type" value="Genomic_DNA"/>
</dbReference>
<reference evidence="2" key="1">
    <citation type="journal article" date="2015" name="Nat. Genet.">
        <title>The genome and transcriptome of the zoonotic hookworm Ancylostoma ceylanicum identify infection-specific gene families.</title>
        <authorList>
            <person name="Schwarz E.M."/>
            <person name="Hu Y."/>
            <person name="Antoshechkin I."/>
            <person name="Miller M.M."/>
            <person name="Sternberg P.W."/>
            <person name="Aroian R.V."/>
        </authorList>
    </citation>
    <scope>NUCLEOTIDE SEQUENCE</scope>
    <source>
        <strain evidence="2">HY135</strain>
    </source>
</reference>
<evidence type="ECO:0000313" key="1">
    <source>
        <dbReference type="EMBL" id="EYC34801.1"/>
    </source>
</evidence>
<gene>
    <name evidence="1" type="primary">Acey_s1411.g3869</name>
    <name evidence="1" type="ORF">Y032_1411g3869</name>
</gene>
<dbReference type="OrthoDB" id="10399479at2759"/>
<dbReference type="Proteomes" id="UP000024635">
    <property type="component" value="Unassembled WGS sequence"/>
</dbReference>